<dbReference type="GO" id="GO:0051539">
    <property type="term" value="F:4 iron, 4 sulfur cluster binding"/>
    <property type="evidence" value="ECO:0007669"/>
    <property type="project" value="UniProtKB-KW"/>
</dbReference>
<dbReference type="OrthoDB" id="23833at2157"/>
<feature type="domain" description="4Fe-4S ferredoxin-type" evidence="5">
    <location>
        <begin position="221"/>
        <end position="250"/>
    </location>
</feature>
<feature type="domain" description="4Fe-4S ferredoxin-type" evidence="5">
    <location>
        <begin position="155"/>
        <end position="184"/>
    </location>
</feature>
<protein>
    <submittedName>
        <fullName evidence="6">4Fe-4S ferredoxin iron-sulfur binding domain-containing protein</fullName>
    </submittedName>
</protein>
<dbReference type="GO" id="GO:0046872">
    <property type="term" value="F:metal ion binding"/>
    <property type="evidence" value="ECO:0007669"/>
    <property type="project" value="UniProtKB-KW"/>
</dbReference>
<dbReference type="KEGG" id="mok:Metok_1058"/>
<dbReference type="InterPro" id="IPR050572">
    <property type="entry name" value="Fe-S_Ferredoxin"/>
</dbReference>
<organism evidence="6 7">
    <name type="scientific">Methanothermococcus okinawensis (strain DSM 14208 / JCM 11175 / IH1)</name>
    <dbReference type="NCBI Taxonomy" id="647113"/>
    <lineage>
        <taxon>Archaea</taxon>
        <taxon>Methanobacteriati</taxon>
        <taxon>Methanobacteriota</taxon>
        <taxon>Methanomada group</taxon>
        <taxon>Methanococci</taxon>
        <taxon>Methanococcales</taxon>
        <taxon>Methanococcaceae</taxon>
        <taxon>Methanothermococcus</taxon>
    </lineage>
</organism>
<dbReference type="PROSITE" id="PS00198">
    <property type="entry name" value="4FE4S_FER_1"/>
    <property type="match status" value="4"/>
</dbReference>
<evidence type="ECO:0000313" key="6">
    <source>
        <dbReference type="EMBL" id="AEH07028.1"/>
    </source>
</evidence>
<dbReference type="GO" id="GO:0016491">
    <property type="term" value="F:oxidoreductase activity"/>
    <property type="evidence" value="ECO:0007669"/>
    <property type="project" value="UniProtKB-ARBA"/>
</dbReference>
<feature type="domain" description="4Fe-4S ferredoxin-type" evidence="5">
    <location>
        <begin position="39"/>
        <end position="68"/>
    </location>
</feature>
<dbReference type="SUPFAM" id="SSF54862">
    <property type="entry name" value="4Fe-4S ferredoxins"/>
    <property type="match status" value="2"/>
</dbReference>
<dbReference type="HOGENOM" id="CLU_097041_0_0_2"/>
<dbReference type="InterPro" id="IPR017896">
    <property type="entry name" value="4Fe4S_Fe-S-bd"/>
</dbReference>
<dbReference type="EMBL" id="CP002792">
    <property type="protein sequence ID" value="AEH07028.1"/>
    <property type="molecule type" value="Genomic_DNA"/>
</dbReference>
<feature type="domain" description="4Fe-4S ferredoxin-type" evidence="5">
    <location>
        <begin position="192"/>
        <end position="217"/>
    </location>
</feature>
<evidence type="ECO:0000259" key="5">
    <source>
        <dbReference type="PROSITE" id="PS51379"/>
    </source>
</evidence>
<dbReference type="InterPro" id="IPR017900">
    <property type="entry name" value="4Fe4S_Fe_S_CS"/>
</dbReference>
<gene>
    <name evidence="6" type="ordered locus">Metok_1058</name>
</gene>
<keyword evidence="3" id="KW-0408">Iron</keyword>
<dbReference type="Gene3D" id="3.30.70.20">
    <property type="match status" value="2"/>
</dbReference>
<feature type="domain" description="4Fe-4S ferredoxin-type" evidence="5">
    <location>
        <begin position="70"/>
        <end position="99"/>
    </location>
</feature>
<feature type="domain" description="4Fe-4S ferredoxin-type" evidence="5">
    <location>
        <begin position="125"/>
        <end position="154"/>
    </location>
</feature>
<sequence length="256" mass="29091">MITIKKPVKKVISNISDDLGFDKEEIRKIVKETPNISERYIYVFPKRCIRCGLCYEECPVDAITKPSIRKPAEIIPEKCVKCEICAKTCPVNAIEVLEGKVYLENEGVIYKLKETEIQHRTVRLVKYDIDLENCIKCGVCQRYCPTNAIHVVRRKSFDVNLDLCVGCKACENVCPKKVIKVQNELGEIPFNKDITVDNDTCIKCLSCVDECPVNAIKEIKEGVEINKSSCIFCGRCEKVCPVHAIEIKKLNNKNKE</sequence>
<dbReference type="PROSITE" id="PS51379">
    <property type="entry name" value="4FE4S_FER_2"/>
    <property type="match status" value="6"/>
</dbReference>
<dbReference type="PANTHER" id="PTHR43687:SF1">
    <property type="entry name" value="FERREDOXIN III"/>
    <property type="match status" value="1"/>
</dbReference>
<evidence type="ECO:0000256" key="4">
    <source>
        <dbReference type="ARBA" id="ARBA00023014"/>
    </source>
</evidence>
<dbReference type="CDD" id="cd10549">
    <property type="entry name" value="MtMvhB_like"/>
    <property type="match status" value="2"/>
</dbReference>
<keyword evidence="1" id="KW-0004">4Fe-4S</keyword>
<evidence type="ECO:0000256" key="2">
    <source>
        <dbReference type="ARBA" id="ARBA00022723"/>
    </source>
</evidence>
<dbReference type="Pfam" id="PF13237">
    <property type="entry name" value="Fer4_10"/>
    <property type="match status" value="1"/>
</dbReference>
<evidence type="ECO:0000256" key="1">
    <source>
        <dbReference type="ARBA" id="ARBA00022485"/>
    </source>
</evidence>
<dbReference type="Gene3D" id="3.30.70.3270">
    <property type="match status" value="2"/>
</dbReference>
<dbReference type="RefSeq" id="WP_013867212.1">
    <property type="nucleotide sequence ID" value="NC_015636.1"/>
</dbReference>
<dbReference type="STRING" id="647113.Metok_1058"/>
<name>F8ANH4_METOI</name>
<dbReference type="AlphaFoldDB" id="F8ANH4"/>
<dbReference type="eggNOG" id="arCOG02179">
    <property type="taxonomic scope" value="Archaea"/>
</dbReference>
<keyword evidence="2" id="KW-0479">Metal-binding</keyword>
<accession>F8ANH4</accession>
<evidence type="ECO:0000256" key="3">
    <source>
        <dbReference type="ARBA" id="ARBA00023004"/>
    </source>
</evidence>
<keyword evidence="4" id="KW-0411">Iron-sulfur</keyword>
<dbReference type="GeneID" id="10773214"/>
<keyword evidence="7" id="KW-1185">Reference proteome</keyword>
<proteinExistence type="predicted"/>
<dbReference type="PIRSF" id="PIRSF005658">
    <property type="entry name" value="FwdF"/>
    <property type="match status" value="1"/>
</dbReference>
<evidence type="ECO:0000313" key="7">
    <source>
        <dbReference type="Proteomes" id="UP000009296"/>
    </source>
</evidence>
<dbReference type="PANTHER" id="PTHR43687">
    <property type="entry name" value="ADENYLYLSULFATE REDUCTASE, BETA SUBUNIT"/>
    <property type="match status" value="1"/>
</dbReference>
<dbReference type="InterPro" id="IPR043256">
    <property type="entry name" value="MvhB-like"/>
</dbReference>
<dbReference type="Pfam" id="PF14697">
    <property type="entry name" value="Fer4_21"/>
    <property type="match status" value="2"/>
</dbReference>
<reference evidence="6" key="1">
    <citation type="submission" date="2011-05" db="EMBL/GenBank/DDBJ databases">
        <title>Complete sequence of chromosome of Methanothermococcus okinawensis IH1.</title>
        <authorList>
            <consortium name="US DOE Joint Genome Institute"/>
            <person name="Lucas S."/>
            <person name="Han J."/>
            <person name="Lapidus A."/>
            <person name="Cheng J.-F."/>
            <person name="Goodwin L."/>
            <person name="Pitluck S."/>
            <person name="Peters L."/>
            <person name="Mikhailova N."/>
            <person name="Held B."/>
            <person name="Han C."/>
            <person name="Tapia R."/>
            <person name="Land M."/>
            <person name="Hauser L."/>
            <person name="Kyrpides N."/>
            <person name="Ivanova N."/>
            <person name="Pagani I."/>
            <person name="Sieprawska-Lupa M."/>
            <person name="Takai K."/>
            <person name="Miyazaki J."/>
            <person name="Whitman W."/>
            <person name="Woyke T."/>
        </authorList>
    </citation>
    <scope>NUCLEOTIDE SEQUENCE</scope>
    <source>
        <strain evidence="6">IH1</strain>
    </source>
</reference>
<dbReference type="Proteomes" id="UP000009296">
    <property type="component" value="Chromosome"/>
</dbReference>